<comment type="subcellular location">
    <subcellularLocation>
        <location evidence="1">Cell membrane</location>
        <topology evidence="1">Multi-pass membrane protein</topology>
    </subcellularLocation>
</comment>
<dbReference type="Proteomes" id="UP000482960">
    <property type="component" value="Unassembled WGS sequence"/>
</dbReference>
<reference evidence="8 9" key="1">
    <citation type="submission" date="2020-03" db="EMBL/GenBank/DDBJ databases">
        <title>Whole genome shotgun sequence of Phytohabitans rumicis NBRC 108638.</title>
        <authorList>
            <person name="Komaki H."/>
            <person name="Tamura T."/>
        </authorList>
    </citation>
    <scope>NUCLEOTIDE SEQUENCE [LARGE SCALE GENOMIC DNA]</scope>
    <source>
        <strain evidence="8 9">NBRC 108638</strain>
    </source>
</reference>
<comment type="similarity">
    <text evidence="2">Belongs to the Rht family.</text>
</comment>
<dbReference type="GO" id="GO:0005886">
    <property type="term" value="C:plasma membrane"/>
    <property type="evidence" value="ECO:0007669"/>
    <property type="project" value="UniProtKB-SubCell"/>
</dbReference>
<evidence type="ECO:0000256" key="5">
    <source>
        <dbReference type="ARBA" id="ARBA00022989"/>
    </source>
</evidence>
<dbReference type="GO" id="GO:0015190">
    <property type="term" value="F:L-leucine transmembrane transporter activity"/>
    <property type="evidence" value="ECO:0007669"/>
    <property type="project" value="TreeGrafter"/>
</dbReference>
<evidence type="ECO:0000256" key="7">
    <source>
        <dbReference type="SAM" id="Phobius"/>
    </source>
</evidence>
<evidence type="ECO:0000256" key="2">
    <source>
        <dbReference type="ARBA" id="ARBA00007928"/>
    </source>
</evidence>
<dbReference type="EMBL" id="BLPG01000001">
    <property type="protein sequence ID" value="GFJ88859.1"/>
    <property type="molecule type" value="Genomic_DNA"/>
</dbReference>
<comment type="caution">
    <text evidence="8">The sequence shown here is derived from an EMBL/GenBank/DDBJ whole genome shotgun (WGS) entry which is preliminary data.</text>
</comment>
<accession>A0A6V8L2J9</accession>
<reference evidence="8 9" key="2">
    <citation type="submission" date="2020-03" db="EMBL/GenBank/DDBJ databases">
        <authorList>
            <person name="Ichikawa N."/>
            <person name="Kimura A."/>
            <person name="Kitahashi Y."/>
            <person name="Uohara A."/>
        </authorList>
    </citation>
    <scope>NUCLEOTIDE SEQUENCE [LARGE SCALE GENOMIC DNA]</scope>
    <source>
        <strain evidence="8 9">NBRC 108638</strain>
    </source>
</reference>
<dbReference type="PANTHER" id="PTHR30086:SF15">
    <property type="entry name" value="LEUCINE EFFLUX PROTEIN"/>
    <property type="match status" value="1"/>
</dbReference>
<dbReference type="AlphaFoldDB" id="A0A6V8L2J9"/>
<protein>
    <recommendedName>
        <fullName evidence="10">Leucine efflux protein LeuE</fullName>
    </recommendedName>
</protein>
<keyword evidence="9" id="KW-1185">Reference proteome</keyword>
<name>A0A6V8L2J9_9ACTN</name>
<organism evidence="8 9">
    <name type="scientific">Phytohabitans rumicis</name>
    <dbReference type="NCBI Taxonomy" id="1076125"/>
    <lineage>
        <taxon>Bacteria</taxon>
        <taxon>Bacillati</taxon>
        <taxon>Actinomycetota</taxon>
        <taxon>Actinomycetes</taxon>
        <taxon>Micromonosporales</taxon>
        <taxon>Micromonosporaceae</taxon>
    </lineage>
</organism>
<evidence type="ECO:0000256" key="3">
    <source>
        <dbReference type="ARBA" id="ARBA00022475"/>
    </source>
</evidence>
<evidence type="ECO:0000256" key="6">
    <source>
        <dbReference type="ARBA" id="ARBA00023136"/>
    </source>
</evidence>
<keyword evidence="3" id="KW-1003">Cell membrane</keyword>
<dbReference type="GO" id="GO:0015820">
    <property type="term" value="P:L-leucine transport"/>
    <property type="evidence" value="ECO:0007669"/>
    <property type="project" value="TreeGrafter"/>
</dbReference>
<evidence type="ECO:0000313" key="8">
    <source>
        <dbReference type="EMBL" id="GFJ88859.1"/>
    </source>
</evidence>
<keyword evidence="4 7" id="KW-0812">Transmembrane</keyword>
<gene>
    <name evidence="8" type="ORF">Prum_025010</name>
</gene>
<keyword evidence="5 7" id="KW-1133">Transmembrane helix</keyword>
<dbReference type="PANTHER" id="PTHR30086">
    <property type="entry name" value="ARGININE EXPORTER PROTEIN ARGO"/>
    <property type="match status" value="1"/>
</dbReference>
<feature type="transmembrane region" description="Helical" evidence="7">
    <location>
        <begin position="67"/>
        <end position="87"/>
    </location>
</feature>
<sequence>MISLLNPKAILFFISFFIQFVDPQYAYPALSFLLLGLIAQVVSVLYLTLLIFMGTYLATQFRRRRRLAAGATSAVGALFVGFGIKLATATSA</sequence>
<keyword evidence="6 7" id="KW-0472">Membrane</keyword>
<dbReference type="Pfam" id="PF01810">
    <property type="entry name" value="LysE"/>
    <property type="match status" value="1"/>
</dbReference>
<dbReference type="InterPro" id="IPR001123">
    <property type="entry name" value="LeuE-type"/>
</dbReference>
<feature type="transmembrane region" description="Helical" evidence="7">
    <location>
        <begin position="33"/>
        <end position="55"/>
    </location>
</feature>
<evidence type="ECO:0000256" key="1">
    <source>
        <dbReference type="ARBA" id="ARBA00004651"/>
    </source>
</evidence>
<proteinExistence type="inferred from homology"/>
<evidence type="ECO:0000256" key="4">
    <source>
        <dbReference type="ARBA" id="ARBA00022692"/>
    </source>
</evidence>
<evidence type="ECO:0000313" key="9">
    <source>
        <dbReference type="Proteomes" id="UP000482960"/>
    </source>
</evidence>
<evidence type="ECO:0008006" key="10">
    <source>
        <dbReference type="Google" id="ProtNLM"/>
    </source>
</evidence>